<feature type="domain" description="Suppressor of white apricot N-terminal" evidence="4">
    <location>
        <begin position="39"/>
        <end position="171"/>
    </location>
</feature>
<feature type="compositionally biased region" description="Basic and acidic residues" evidence="3">
    <location>
        <begin position="289"/>
        <end position="312"/>
    </location>
</feature>
<evidence type="ECO:0000313" key="6">
    <source>
        <dbReference type="Proteomes" id="UP001474421"/>
    </source>
</evidence>
<feature type="compositionally biased region" description="Basic residues" evidence="3">
    <location>
        <begin position="420"/>
        <end position="434"/>
    </location>
</feature>
<dbReference type="AlphaFoldDB" id="A0AAW1AXY1"/>
<keyword evidence="2" id="KW-0508">mRNA splicing</keyword>
<feature type="compositionally biased region" description="Basic residues" evidence="3">
    <location>
        <begin position="459"/>
        <end position="468"/>
    </location>
</feature>
<dbReference type="Pfam" id="PF09750">
    <property type="entry name" value="DRY_EERY"/>
    <property type="match status" value="1"/>
</dbReference>
<feature type="region of interest" description="Disordered" evidence="3">
    <location>
        <begin position="561"/>
        <end position="646"/>
    </location>
</feature>
<accession>A0AAW1AXY1</accession>
<feature type="compositionally biased region" description="Basic residues" evidence="3">
    <location>
        <begin position="264"/>
        <end position="282"/>
    </location>
</feature>
<dbReference type="InterPro" id="IPR019147">
    <property type="entry name" value="SWAP_N_domain"/>
</dbReference>
<feature type="compositionally biased region" description="Basic and acidic residues" evidence="3">
    <location>
        <begin position="561"/>
        <end position="587"/>
    </location>
</feature>
<feature type="compositionally biased region" description="Low complexity" evidence="3">
    <location>
        <begin position="380"/>
        <end position="403"/>
    </location>
</feature>
<comment type="caution">
    <text evidence="5">The sequence shown here is derived from an EMBL/GenBank/DDBJ whole genome shotgun (WGS) entry which is preliminary data.</text>
</comment>
<feature type="compositionally biased region" description="Acidic residues" evidence="3">
    <location>
        <begin position="185"/>
        <end position="200"/>
    </location>
</feature>
<reference evidence="5 6" key="1">
    <citation type="journal article" date="2024" name="Proc. Natl. Acad. Sci. U.S.A.">
        <title>The genetic regulatory architecture and epigenomic basis for age-related changes in rattlesnake venom.</title>
        <authorList>
            <person name="Hogan M.P."/>
            <person name="Holding M.L."/>
            <person name="Nystrom G.S."/>
            <person name="Colston T.J."/>
            <person name="Bartlett D.A."/>
            <person name="Mason A.J."/>
            <person name="Ellsworth S.A."/>
            <person name="Rautsaw R.M."/>
            <person name="Lawrence K.C."/>
            <person name="Strickland J.L."/>
            <person name="He B."/>
            <person name="Fraser P."/>
            <person name="Margres M.J."/>
            <person name="Gilbert D.M."/>
            <person name="Gibbs H.L."/>
            <person name="Parkinson C.L."/>
            <person name="Rokyta D.R."/>
        </authorList>
    </citation>
    <scope>NUCLEOTIDE SEQUENCE [LARGE SCALE GENOMIC DNA]</scope>
    <source>
        <strain evidence="5">DRR0105</strain>
    </source>
</reference>
<feature type="region of interest" description="Disordered" evidence="3">
    <location>
        <begin position="212"/>
        <end position="231"/>
    </location>
</feature>
<evidence type="ECO:0000259" key="4">
    <source>
        <dbReference type="SMART" id="SM01141"/>
    </source>
</evidence>
<keyword evidence="1" id="KW-0507">mRNA processing</keyword>
<sequence>MWHEARKHERKLRGMMVDYKKRAERRREYYEKIKKDPAQFLQVHGRACKVHLDSAVALAAESPVNMMPWQGDTNNMIDRFDVRAHLDYIPMYTPPLLNPISPEQESDERKCNYERYRGLVQNDFAGISEEQCLYQIYIDELYGGLQKPNEDEKKKLAEKKASIGYTYEDSTVAELENPSEKRAEEEDSEEDSNTDEDEVMPDIDVEVDVDELNQDQVADLNKQATTYGMAEGDFVRMLRKDKEEAEAIKHAKALEEEKAMYSGRRSRRQRREFREKRLKGRKISPPSYARRDSPTYDPYKRSPSESSSESRSRSRSPSPGHEEKITFITSFGGSDEEAAASQAGGPPRKTASLNKARSSSQAQQGSVAAGHTASSRRRSTSTSSSSSSSSSSTSSSSSSQSSSRSHRTSSYHRTGSYSRSRSHRYSRSHSRTRRYSAGGSRDGRRHSRSRSTERGWRYSSRRRSRSHSRSGEHYRWSSGRGGRHWSSSRSSQSESESRSRSRSASPAREKMLRPAASPAVGEKLKKAETAGGKETGAAKPKLTPQEKLKLRMQKALNRQFKADKKAAQEKMMQQEHERQEREDELRAMARKIRMKERERREKEREEWERQYSRHSRSPSPRYSREYSSSRRHSRSRSRSPHYRHKD</sequence>
<protein>
    <submittedName>
        <fullName evidence="5">CLK4-associating serine/arginine rich protein</fullName>
    </submittedName>
</protein>
<name>A0AAW1AXY1_CROAD</name>
<organism evidence="5 6">
    <name type="scientific">Crotalus adamanteus</name>
    <name type="common">Eastern diamondback rattlesnake</name>
    <dbReference type="NCBI Taxonomy" id="8729"/>
    <lineage>
        <taxon>Eukaryota</taxon>
        <taxon>Metazoa</taxon>
        <taxon>Chordata</taxon>
        <taxon>Craniata</taxon>
        <taxon>Vertebrata</taxon>
        <taxon>Euteleostomi</taxon>
        <taxon>Lepidosauria</taxon>
        <taxon>Squamata</taxon>
        <taxon>Bifurcata</taxon>
        <taxon>Unidentata</taxon>
        <taxon>Episquamata</taxon>
        <taxon>Toxicofera</taxon>
        <taxon>Serpentes</taxon>
        <taxon>Colubroidea</taxon>
        <taxon>Viperidae</taxon>
        <taxon>Crotalinae</taxon>
        <taxon>Crotalus</taxon>
    </lineage>
</organism>
<feature type="compositionally biased region" description="Low complexity" evidence="3">
    <location>
        <begin position="484"/>
        <end position="494"/>
    </location>
</feature>
<evidence type="ECO:0000256" key="2">
    <source>
        <dbReference type="ARBA" id="ARBA00023187"/>
    </source>
</evidence>
<evidence type="ECO:0000256" key="3">
    <source>
        <dbReference type="SAM" id="MobiDB-lite"/>
    </source>
</evidence>
<gene>
    <name evidence="5" type="ORF">NXF25_014902</name>
</gene>
<feature type="region of interest" description="Disordered" evidence="3">
    <location>
        <begin position="167"/>
        <end position="200"/>
    </location>
</feature>
<evidence type="ECO:0000256" key="1">
    <source>
        <dbReference type="ARBA" id="ARBA00022664"/>
    </source>
</evidence>
<dbReference type="Proteomes" id="UP001474421">
    <property type="component" value="Unassembled WGS sequence"/>
</dbReference>
<dbReference type="PANTHER" id="PTHR13161:SF4">
    <property type="entry name" value="CLK4-ASSOCIATING SERINE_ARGININE RICH PROTEIN"/>
    <property type="match status" value="1"/>
</dbReference>
<proteinExistence type="predicted"/>
<feature type="compositionally biased region" description="Low complexity" evidence="3">
    <location>
        <begin position="356"/>
        <end position="369"/>
    </location>
</feature>
<dbReference type="GO" id="GO:0008380">
    <property type="term" value="P:RNA splicing"/>
    <property type="evidence" value="ECO:0007669"/>
    <property type="project" value="UniProtKB-KW"/>
</dbReference>
<feature type="region of interest" description="Disordered" evidence="3">
    <location>
        <begin position="251"/>
        <end position="548"/>
    </location>
</feature>
<feature type="compositionally biased region" description="Basic and acidic residues" evidence="3">
    <location>
        <begin position="595"/>
        <end position="611"/>
    </location>
</feature>
<feature type="compositionally biased region" description="Low complexity" evidence="3">
    <location>
        <begin position="529"/>
        <end position="539"/>
    </location>
</feature>
<dbReference type="GO" id="GO:0006397">
    <property type="term" value="P:mRNA processing"/>
    <property type="evidence" value="ECO:0007669"/>
    <property type="project" value="UniProtKB-KW"/>
</dbReference>
<evidence type="ECO:0000313" key="5">
    <source>
        <dbReference type="EMBL" id="KAK9394374.1"/>
    </source>
</evidence>
<feature type="compositionally biased region" description="Basic residues" evidence="3">
    <location>
        <begin position="629"/>
        <end position="646"/>
    </location>
</feature>
<dbReference type="InterPro" id="IPR040397">
    <property type="entry name" value="SWAP"/>
</dbReference>
<keyword evidence="6" id="KW-1185">Reference proteome</keyword>
<dbReference type="PANTHER" id="PTHR13161">
    <property type="entry name" value="SPLICING FACTOR SUPPRESSOR OF WHITE APRICOT"/>
    <property type="match status" value="1"/>
</dbReference>
<dbReference type="SMART" id="SM01141">
    <property type="entry name" value="DRY_EERY"/>
    <property type="match status" value="1"/>
</dbReference>
<dbReference type="EMBL" id="JAOTOJ010000011">
    <property type="protein sequence ID" value="KAK9394374.1"/>
    <property type="molecule type" value="Genomic_DNA"/>
</dbReference>